<dbReference type="RefSeq" id="WP_142605267.1">
    <property type="nucleotide sequence ID" value="NZ_VDGG01000003.1"/>
</dbReference>
<keyword evidence="6" id="KW-1185">Reference proteome</keyword>
<dbReference type="Pfam" id="PF00392">
    <property type="entry name" value="GntR"/>
    <property type="match status" value="1"/>
</dbReference>
<evidence type="ECO:0000313" key="6">
    <source>
        <dbReference type="Proteomes" id="UP000318937"/>
    </source>
</evidence>
<dbReference type="InterPro" id="IPR008920">
    <property type="entry name" value="TF_FadR/GntR_C"/>
</dbReference>
<protein>
    <submittedName>
        <fullName evidence="5">GntR family transcriptional regulator</fullName>
    </submittedName>
</protein>
<evidence type="ECO:0000256" key="1">
    <source>
        <dbReference type="ARBA" id="ARBA00023015"/>
    </source>
</evidence>
<feature type="domain" description="HTH gntR-type" evidence="4">
    <location>
        <begin position="8"/>
        <end position="75"/>
    </location>
</feature>
<proteinExistence type="predicted"/>
<gene>
    <name evidence="5" type="ORF">FG383_02520</name>
</gene>
<sequence>MKKIMQKESLADQAFNNIKDAIIAGKLAQQEELPEEKLASDLGISRTPIREALKRLAAEGLVQMHKAKPATVATFTKDNALHYMEIRKLLEIHNIEKNADQLSEQVLYALNKNLEGQLEAIEANDYNSFMDFDRAFHLHLANIGDNVKLAELISQMNTGVNRAFLFLSNTLPVSAKDAYVEHVKIVQALQKREKELAKQLMIIHLENVETRFLNYYPGEEKK</sequence>
<dbReference type="PANTHER" id="PTHR43537">
    <property type="entry name" value="TRANSCRIPTIONAL REGULATOR, GNTR FAMILY"/>
    <property type="match status" value="1"/>
</dbReference>
<dbReference type="Gene3D" id="1.10.10.10">
    <property type="entry name" value="Winged helix-like DNA-binding domain superfamily/Winged helix DNA-binding domain"/>
    <property type="match status" value="1"/>
</dbReference>
<dbReference type="SMART" id="SM00345">
    <property type="entry name" value="HTH_GNTR"/>
    <property type="match status" value="1"/>
</dbReference>
<comment type="caution">
    <text evidence="5">The sequence shown here is derived from an EMBL/GenBank/DDBJ whole genome shotgun (WGS) entry which is preliminary data.</text>
</comment>
<reference evidence="5 6" key="1">
    <citation type="submission" date="2019-05" db="EMBL/GenBank/DDBJ databases">
        <title>Psychrobacillus vulpis sp. nov., a new species isolated from feces of a red fox that inhabits in The Tablas de Daimiel Natural Park, Albacete, Spain.</title>
        <authorList>
            <person name="Rodriguez M."/>
            <person name="Reina J.C."/>
            <person name="Bejar V."/>
            <person name="Llamas I."/>
        </authorList>
    </citation>
    <scope>NUCLEOTIDE SEQUENCE [LARGE SCALE GENOMIC DNA]</scope>
    <source>
        <strain evidence="5 6">NHI-2</strain>
    </source>
</reference>
<dbReference type="InterPro" id="IPR000524">
    <property type="entry name" value="Tscrpt_reg_HTH_GntR"/>
</dbReference>
<dbReference type="GO" id="GO:0003677">
    <property type="term" value="F:DNA binding"/>
    <property type="evidence" value="ECO:0007669"/>
    <property type="project" value="UniProtKB-KW"/>
</dbReference>
<dbReference type="PANTHER" id="PTHR43537:SF45">
    <property type="entry name" value="GNTR FAMILY REGULATORY PROTEIN"/>
    <property type="match status" value="1"/>
</dbReference>
<dbReference type="Gene3D" id="1.20.120.530">
    <property type="entry name" value="GntR ligand-binding domain-like"/>
    <property type="match status" value="1"/>
</dbReference>
<dbReference type="OrthoDB" id="9781630at2"/>
<name>A0A544TLI7_9BACI</name>
<evidence type="ECO:0000259" key="4">
    <source>
        <dbReference type="PROSITE" id="PS50949"/>
    </source>
</evidence>
<organism evidence="5 6">
    <name type="scientific">Psychrobacillus soli</name>
    <dbReference type="NCBI Taxonomy" id="1543965"/>
    <lineage>
        <taxon>Bacteria</taxon>
        <taxon>Bacillati</taxon>
        <taxon>Bacillota</taxon>
        <taxon>Bacilli</taxon>
        <taxon>Bacillales</taxon>
        <taxon>Bacillaceae</taxon>
        <taxon>Psychrobacillus</taxon>
    </lineage>
</organism>
<accession>A0A544TLI7</accession>
<dbReference type="GO" id="GO:0003700">
    <property type="term" value="F:DNA-binding transcription factor activity"/>
    <property type="evidence" value="ECO:0007669"/>
    <property type="project" value="InterPro"/>
</dbReference>
<dbReference type="Proteomes" id="UP000318937">
    <property type="component" value="Unassembled WGS sequence"/>
</dbReference>
<keyword evidence="3" id="KW-0804">Transcription</keyword>
<dbReference type="PROSITE" id="PS50949">
    <property type="entry name" value="HTH_GNTR"/>
    <property type="match status" value="1"/>
</dbReference>
<dbReference type="InterPro" id="IPR011711">
    <property type="entry name" value="GntR_C"/>
</dbReference>
<keyword evidence="2" id="KW-0238">DNA-binding</keyword>
<dbReference type="EMBL" id="VDGG01000003">
    <property type="protein sequence ID" value="TQR18327.1"/>
    <property type="molecule type" value="Genomic_DNA"/>
</dbReference>
<dbReference type="SUPFAM" id="SSF46785">
    <property type="entry name" value="Winged helix' DNA-binding domain"/>
    <property type="match status" value="1"/>
</dbReference>
<evidence type="ECO:0000313" key="5">
    <source>
        <dbReference type="EMBL" id="TQR18327.1"/>
    </source>
</evidence>
<dbReference type="CDD" id="cd07377">
    <property type="entry name" value="WHTH_GntR"/>
    <property type="match status" value="1"/>
</dbReference>
<dbReference type="Pfam" id="PF07729">
    <property type="entry name" value="FCD"/>
    <property type="match status" value="1"/>
</dbReference>
<evidence type="ECO:0000256" key="2">
    <source>
        <dbReference type="ARBA" id="ARBA00023125"/>
    </source>
</evidence>
<dbReference type="AlphaFoldDB" id="A0A544TLI7"/>
<dbReference type="InterPro" id="IPR036388">
    <property type="entry name" value="WH-like_DNA-bd_sf"/>
</dbReference>
<dbReference type="SUPFAM" id="SSF48008">
    <property type="entry name" value="GntR ligand-binding domain-like"/>
    <property type="match status" value="1"/>
</dbReference>
<dbReference type="SMART" id="SM00895">
    <property type="entry name" value="FCD"/>
    <property type="match status" value="1"/>
</dbReference>
<evidence type="ECO:0000256" key="3">
    <source>
        <dbReference type="ARBA" id="ARBA00023163"/>
    </source>
</evidence>
<dbReference type="InterPro" id="IPR036390">
    <property type="entry name" value="WH_DNA-bd_sf"/>
</dbReference>
<keyword evidence="1" id="KW-0805">Transcription regulation</keyword>
<dbReference type="PRINTS" id="PR00035">
    <property type="entry name" value="HTHGNTR"/>
</dbReference>